<protein>
    <submittedName>
        <fullName evidence="1">Uncharacterized protein</fullName>
    </submittedName>
</protein>
<accession>A0A2Z2LI86</accession>
<dbReference type="AlphaFoldDB" id="A0A2Z2LI86"/>
<organism evidence="1 2">
    <name type="scientific">Anaplasma ovis str. Haibei</name>
    <dbReference type="NCBI Taxonomy" id="1248439"/>
    <lineage>
        <taxon>Bacteria</taxon>
        <taxon>Pseudomonadati</taxon>
        <taxon>Pseudomonadota</taxon>
        <taxon>Alphaproteobacteria</taxon>
        <taxon>Rickettsiales</taxon>
        <taxon>Anaplasmataceae</taxon>
        <taxon>Anaplasma</taxon>
    </lineage>
</organism>
<gene>
    <name evidence="1" type="ORF">AOV_02305</name>
</gene>
<evidence type="ECO:0000313" key="1">
    <source>
        <dbReference type="EMBL" id="ASI47689.1"/>
    </source>
</evidence>
<dbReference type="OrthoDB" id="7165252at2"/>
<dbReference type="EMBL" id="CP015994">
    <property type="protein sequence ID" value="ASI47689.1"/>
    <property type="molecule type" value="Genomic_DNA"/>
</dbReference>
<proteinExistence type="predicted"/>
<name>A0A2Z2LI86_9RICK</name>
<keyword evidence="2" id="KW-1185">Reference proteome</keyword>
<evidence type="ECO:0000313" key="2">
    <source>
        <dbReference type="Proteomes" id="UP000259762"/>
    </source>
</evidence>
<dbReference type="Proteomes" id="UP000259762">
    <property type="component" value="Chromosome"/>
</dbReference>
<dbReference type="RefSeq" id="WP_075138972.1">
    <property type="nucleotide sequence ID" value="NZ_CP015994.1"/>
</dbReference>
<dbReference type="KEGG" id="aoh:AOV_02305"/>
<reference evidence="1 2" key="2">
    <citation type="journal article" date="2019" name="BMC Genomics">
        <title>The Anaplasma ovis genome reveals a high proportion of pseudogenes.</title>
        <authorList>
            <person name="Liu Z."/>
            <person name="Peasley A.M."/>
            <person name="Yang J."/>
            <person name="Li Y."/>
            <person name="Guan G."/>
            <person name="Luo J."/>
            <person name="Yin H."/>
            <person name="Brayton K.A."/>
        </authorList>
    </citation>
    <scope>NUCLEOTIDE SEQUENCE [LARGE SCALE GENOMIC DNA]</scope>
    <source>
        <strain evidence="1 2">Haibei</strain>
    </source>
</reference>
<reference evidence="2" key="1">
    <citation type="submission" date="2018-06" db="EMBL/GenBank/DDBJ databases">
        <title>The Anaplasma ovis genome reveals a high proportion of pseudogenes.</title>
        <authorList>
            <person name="Liu Z."/>
            <person name="Peasley A.M."/>
            <person name="Yang J."/>
            <person name="Li Y."/>
            <person name="Guan G."/>
            <person name="Luo J."/>
            <person name="Yin H."/>
            <person name="Brayton K.A."/>
        </authorList>
    </citation>
    <scope>NUCLEOTIDE SEQUENCE [LARGE SCALE GENOMIC DNA]</scope>
    <source>
        <strain evidence="2">Haibei</strain>
    </source>
</reference>
<sequence>MTKLKSVGAVLLVLAFGLLAGAYPASRWLAKQASLSVIDAMRGAGRGIFPVQSIDYEDIEIQGVIPREVLLRNFKVDVGAGVSIVAESLSLSYSVSDNMFNIALPGGSVQIFGLPQDAEDESGAVECKTSASYSAVFEDSLLMHVLRKLVLGNAAKKNEVVKFTYSDEGGVACFDAASGGYVSVYDRAHLSVEDDELASKGGEQEFAVTLNSEVVRNEGADGSGGLFLQAKGLSLSQSRGSAEAERALYADIQHIELRSDGFSLLVHGNTSLSESCMLISPARCKSDLHFELRGFAEFSKFVADIVQQTRLGKEHEAISEVVSEVNYMALFEVIIDAIKSASIVAKDDADTITFTIKSNGNKLTIGTMSFLEFSELVMNKVREAKIPGL</sequence>